<reference evidence="1" key="1">
    <citation type="submission" date="2009-06" db="EMBL/GenBank/DDBJ databases">
        <title>Complete sequence of Dickeya dadantii Ech703.</title>
        <authorList>
            <consortium name="US DOE Joint Genome Institute"/>
            <person name="Lucas S."/>
            <person name="Copeland A."/>
            <person name="Lapidus A."/>
            <person name="Glavina del Rio T."/>
            <person name="Dalin E."/>
            <person name="Tice H."/>
            <person name="Bruce D."/>
            <person name="Goodwin L."/>
            <person name="Pitluck S."/>
            <person name="Chertkov O."/>
            <person name="Brettin T."/>
            <person name="Detter J.C."/>
            <person name="Han C."/>
            <person name="Larimer F."/>
            <person name="Land M."/>
            <person name="Hauser L."/>
            <person name="Kyrpides N."/>
            <person name="Mikhailova N."/>
            <person name="Balakrishnan V."/>
            <person name="Glasner J."/>
            <person name="Perna N.T."/>
        </authorList>
    </citation>
    <scope>NUCLEOTIDE SEQUENCE [LARGE SCALE GENOMIC DNA]</scope>
    <source>
        <strain evidence="1">Ech703</strain>
    </source>
</reference>
<keyword evidence="2" id="KW-1185">Reference proteome</keyword>
<dbReference type="STRING" id="579405.Dd703_1410"/>
<evidence type="ECO:0000313" key="2">
    <source>
        <dbReference type="Proteomes" id="UP000002734"/>
    </source>
</evidence>
<protein>
    <submittedName>
        <fullName evidence="1">3-oxoadipate enol-lactonase</fullName>
    </submittedName>
</protein>
<name>C6CDU5_MUSP7</name>
<dbReference type="Proteomes" id="UP000002734">
    <property type="component" value="Chromosome"/>
</dbReference>
<dbReference type="EMBL" id="CP001654">
    <property type="protein sequence ID" value="ACS85212.1"/>
    <property type="molecule type" value="Genomic_DNA"/>
</dbReference>
<dbReference type="eggNOG" id="COG0596">
    <property type="taxonomic scope" value="Bacteria"/>
</dbReference>
<dbReference type="AlphaFoldDB" id="C6CDU5"/>
<accession>C6CDU5</accession>
<organism evidence="1 2">
    <name type="scientific">Musicola paradisiaca (strain Ech703)</name>
    <name type="common">Dickeya paradisiaca</name>
    <name type="synonym">Dickeya dadantii</name>
    <dbReference type="NCBI Taxonomy" id="579405"/>
    <lineage>
        <taxon>Bacteria</taxon>
        <taxon>Pseudomonadati</taxon>
        <taxon>Pseudomonadota</taxon>
        <taxon>Gammaproteobacteria</taxon>
        <taxon>Enterobacterales</taxon>
        <taxon>Pectobacteriaceae</taxon>
        <taxon>Musicola</taxon>
    </lineage>
</organism>
<proteinExistence type="predicted"/>
<sequence>MFIRPGKLTQHVDVQGRENATPLVLLHSLGTDLHLWDF</sequence>
<evidence type="ECO:0000313" key="1">
    <source>
        <dbReference type="EMBL" id="ACS85212.1"/>
    </source>
</evidence>
<gene>
    <name evidence="1" type="ordered locus">Dd703_1410</name>
</gene>
<dbReference type="KEGG" id="dda:Dd703_1410"/>
<dbReference type="HOGENOM" id="CLU_3327236_0_0_6"/>